<dbReference type="eggNOG" id="COG0776">
    <property type="taxonomic scope" value="Bacteria"/>
</dbReference>
<dbReference type="Pfam" id="PF00216">
    <property type="entry name" value="Bac_DNA_binding"/>
    <property type="match status" value="1"/>
</dbReference>
<dbReference type="GO" id="GO:0030527">
    <property type="term" value="F:structural constituent of chromatin"/>
    <property type="evidence" value="ECO:0007669"/>
    <property type="project" value="InterPro"/>
</dbReference>
<name>X7F5N4_9RHOB</name>
<dbReference type="SUPFAM" id="SSF47729">
    <property type="entry name" value="IHF-like DNA-binding proteins"/>
    <property type="match status" value="1"/>
</dbReference>
<dbReference type="AlphaFoldDB" id="X7F5N4"/>
<protein>
    <submittedName>
        <fullName evidence="4">DNA-binding protein</fullName>
    </submittedName>
</protein>
<evidence type="ECO:0000313" key="5">
    <source>
        <dbReference type="Proteomes" id="UP000023430"/>
    </source>
</evidence>
<comment type="caution">
    <text evidence="4">The sequence shown here is derived from an EMBL/GenBank/DDBJ whole genome shotgun (WGS) entry which is preliminary data.</text>
</comment>
<dbReference type="STRING" id="1449351.RISW2_13870"/>
<evidence type="ECO:0000256" key="1">
    <source>
        <dbReference type="ARBA" id="ARBA00010529"/>
    </source>
</evidence>
<comment type="similarity">
    <text evidence="1">Belongs to the bacterial histone-like protein family.</text>
</comment>
<accession>X7F5N4</accession>
<dbReference type="Gene3D" id="4.10.520.10">
    <property type="entry name" value="IHF-like DNA-binding proteins"/>
    <property type="match status" value="1"/>
</dbReference>
<dbReference type="GO" id="GO:0003677">
    <property type="term" value="F:DNA binding"/>
    <property type="evidence" value="ECO:0007669"/>
    <property type="project" value="UniProtKB-KW"/>
</dbReference>
<feature type="region of interest" description="Disordered" evidence="3">
    <location>
        <begin position="52"/>
        <end position="101"/>
    </location>
</feature>
<feature type="compositionally biased region" description="Basic residues" evidence="3">
    <location>
        <begin position="67"/>
        <end position="76"/>
    </location>
</feature>
<gene>
    <name evidence="4" type="ORF">RISW2_13870</name>
</gene>
<sequence length="101" mass="11338">MRKKELIARVMDRAELKQGVAREAVEATLEILGEALAEGRALNLPPLGRVKVQRRRQTKKGQVMLTRVKRAHHDPHRRPDDDASDVEDDAEEGLAQPVEAV</sequence>
<keyword evidence="5" id="KW-1185">Reference proteome</keyword>
<dbReference type="InterPro" id="IPR010992">
    <property type="entry name" value="IHF-like_DNA-bd_dom_sf"/>
</dbReference>
<proteinExistence type="inferred from homology"/>
<keyword evidence="2 4" id="KW-0238">DNA-binding</keyword>
<evidence type="ECO:0000313" key="4">
    <source>
        <dbReference type="EMBL" id="ETX27394.1"/>
    </source>
</evidence>
<dbReference type="InterPro" id="IPR000119">
    <property type="entry name" value="Hist_DNA-bd"/>
</dbReference>
<organism evidence="4 5">
    <name type="scientific">Roseivivax isoporae LMG 25204</name>
    <dbReference type="NCBI Taxonomy" id="1449351"/>
    <lineage>
        <taxon>Bacteria</taxon>
        <taxon>Pseudomonadati</taxon>
        <taxon>Pseudomonadota</taxon>
        <taxon>Alphaproteobacteria</taxon>
        <taxon>Rhodobacterales</taxon>
        <taxon>Roseobacteraceae</taxon>
        <taxon>Roseivivax</taxon>
    </lineage>
</organism>
<dbReference type="Proteomes" id="UP000023430">
    <property type="component" value="Unassembled WGS sequence"/>
</dbReference>
<evidence type="ECO:0000256" key="3">
    <source>
        <dbReference type="SAM" id="MobiDB-lite"/>
    </source>
</evidence>
<evidence type="ECO:0000256" key="2">
    <source>
        <dbReference type="ARBA" id="ARBA00023125"/>
    </source>
</evidence>
<feature type="compositionally biased region" description="Acidic residues" evidence="3">
    <location>
        <begin position="82"/>
        <end position="92"/>
    </location>
</feature>
<dbReference type="EMBL" id="JAME01000033">
    <property type="protein sequence ID" value="ETX27394.1"/>
    <property type="molecule type" value="Genomic_DNA"/>
</dbReference>
<reference evidence="4 5" key="1">
    <citation type="submission" date="2014-01" db="EMBL/GenBank/DDBJ databases">
        <title>Roseivivax isoporae LMG 25204 Genome Sequencing.</title>
        <authorList>
            <person name="Lai Q."/>
            <person name="Li G."/>
            <person name="Shao Z."/>
        </authorList>
    </citation>
    <scope>NUCLEOTIDE SEQUENCE [LARGE SCALE GENOMIC DNA]</scope>
    <source>
        <strain evidence="4 5">LMG 25204</strain>
    </source>
</reference>